<keyword evidence="3 4" id="KW-0413">Isomerase</keyword>
<evidence type="ECO:0000313" key="8">
    <source>
        <dbReference type="Proteomes" id="UP001431209"/>
    </source>
</evidence>
<dbReference type="GO" id="GO:0005737">
    <property type="term" value="C:cytoplasm"/>
    <property type="evidence" value="ECO:0007669"/>
    <property type="project" value="TreeGrafter"/>
</dbReference>
<comment type="similarity">
    <text evidence="4">Belongs to the cyclophilin-type PPIase family.</text>
</comment>
<dbReference type="GO" id="GO:0016018">
    <property type="term" value="F:cyclosporin A binding"/>
    <property type="evidence" value="ECO:0007669"/>
    <property type="project" value="TreeGrafter"/>
</dbReference>
<evidence type="ECO:0000313" key="7">
    <source>
        <dbReference type="EMBL" id="KAL0482759.1"/>
    </source>
</evidence>
<reference evidence="7 8" key="1">
    <citation type="submission" date="2024-03" db="EMBL/GenBank/DDBJ databases">
        <title>The Acrasis kona genome and developmental transcriptomes reveal deep origins of eukaryotic multicellular pathways.</title>
        <authorList>
            <person name="Sheikh S."/>
            <person name="Fu C.-J."/>
            <person name="Brown M.W."/>
            <person name="Baldauf S.L."/>
        </authorList>
    </citation>
    <scope>NUCLEOTIDE SEQUENCE [LARGE SCALE GENOMIC DNA]</scope>
    <source>
        <strain evidence="7 8">ATCC MYA-3509</strain>
    </source>
</reference>
<dbReference type="Proteomes" id="UP001431209">
    <property type="component" value="Unassembled WGS sequence"/>
</dbReference>
<feature type="transmembrane region" description="Helical" evidence="5">
    <location>
        <begin position="30"/>
        <end position="54"/>
    </location>
</feature>
<keyword evidence="5" id="KW-0812">Transmembrane</keyword>
<dbReference type="Gene3D" id="2.40.100.10">
    <property type="entry name" value="Cyclophilin-like"/>
    <property type="match status" value="1"/>
</dbReference>
<evidence type="ECO:0000256" key="2">
    <source>
        <dbReference type="ARBA" id="ARBA00023110"/>
    </source>
</evidence>
<sequence length="247" mass="27698">MVKQVKKKEDRETRKVKRQEFVQNSLKDSLIKFGVLIGIAVGAFSILLSLVYFLQSDRQFKKTKEGLTVPLHDVTHNMFLDVSVGDKPLGRIHVGLFGNVVPKTAENFRALATGEKGFGLKGTKFHRVIRNFMIQGGDVTKNDGTGGKSIYGDYFEDENFKIKHFIGCLSMANAGNNTNNSQFFITTADTKHLDGKHVVFGRVVKGWDVVKRIENIRTKKDVPVADIIISNSGVVNFEEEQQQMMSE</sequence>
<keyword evidence="5" id="KW-1133">Transmembrane helix</keyword>
<accession>A0AAW2Z1F8</accession>
<feature type="domain" description="PPIase cyclophilin-type" evidence="6">
    <location>
        <begin position="79"/>
        <end position="234"/>
    </location>
</feature>
<evidence type="ECO:0000256" key="1">
    <source>
        <dbReference type="ARBA" id="ARBA00000971"/>
    </source>
</evidence>
<dbReference type="GO" id="GO:0003755">
    <property type="term" value="F:peptidyl-prolyl cis-trans isomerase activity"/>
    <property type="evidence" value="ECO:0007669"/>
    <property type="project" value="UniProtKB-UniRule"/>
</dbReference>
<keyword evidence="2 4" id="KW-0697">Rotamase</keyword>
<dbReference type="PROSITE" id="PS50072">
    <property type="entry name" value="CSA_PPIASE_2"/>
    <property type="match status" value="1"/>
</dbReference>
<dbReference type="PANTHER" id="PTHR11071:SF561">
    <property type="entry name" value="PEPTIDYL-PROLYL CIS-TRANS ISOMERASE D-RELATED"/>
    <property type="match status" value="1"/>
</dbReference>
<dbReference type="PANTHER" id="PTHR11071">
    <property type="entry name" value="PEPTIDYL-PROLYL CIS-TRANS ISOMERASE"/>
    <property type="match status" value="1"/>
</dbReference>
<proteinExistence type="inferred from homology"/>
<evidence type="ECO:0000256" key="4">
    <source>
        <dbReference type="RuleBase" id="RU363019"/>
    </source>
</evidence>
<name>A0AAW2Z1F8_9EUKA</name>
<keyword evidence="8" id="KW-1185">Reference proteome</keyword>
<evidence type="ECO:0000259" key="6">
    <source>
        <dbReference type="PROSITE" id="PS50072"/>
    </source>
</evidence>
<dbReference type="FunFam" id="2.40.100.10:FF:000001">
    <property type="entry name" value="Peptidyl-prolyl cis-trans isomerase"/>
    <property type="match status" value="1"/>
</dbReference>
<comment type="function">
    <text evidence="4">PPIases accelerate the folding of proteins. It catalyzes the cis-trans isomerization of proline imidic peptide bonds in oligopeptides.</text>
</comment>
<dbReference type="EC" id="5.2.1.8" evidence="4"/>
<dbReference type="InterPro" id="IPR002130">
    <property type="entry name" value="Cyclophilin-type_PPIase_dom"/>
</dbReference>
<dbReference type="SUPFAM" id="SSF50891">
    <property type="entry name" value="Cyclophilin-like"/>
    <property type="match status" value="1"/>
</dbReference>
<dbReference type="PRINTS" id="PR00153">
    <property type="entry name" value="CSAPPISMRASE"/>
</dbReference>
<organism evidence="7 8">
    <name type="scientific">Acrasis kona</name>
    <dbReference type="NCBI Taxonomy" id="1008807"/>
    <lineage>
        <taxon>Eukaryota</taxon>
        <taxon>Discoba</taxon>
        <taxon>Heterolobosea</taxon>
        <taxon>Tetramitia</taxon>
        <taxon>Eutetramitia</taxon>
        <taxon>Acrasidae</taxon>
        <taxon>Acrasis</taxon>
    </lineage>
</organism>
<protein>
    <recommendedName>
        <fullName evidence="4">Peptidyl-prolyl cis-trans isomerase</fullName>
        <shortName evidence="4">PPIase</shortName>
        <ecNumber evidence="4">5.2.1.8</ecNumber>
    </recommendedName>
</protein>
<evidence type="ECO:0000256" key="3">
    <source>
        <dbReference type="ARBA" id="ARBA00023235"/>
    </source>
</evidence>
<dbReference type="EMBL" id="JAOPGA020000890">
    <property type="protein sequence ID" value="KAL0482759.1"/>
    <property type="molecule type" value="Genomic_DNA"/>
</dbReference>
<gene>
    <name evidence="7" type="ORF">AKO1_011171</name>
</gene>
<comment type="catalytic activity">
    <reaction evidence="1 4">
        <text>[protein]-peptidylproline (omega=180) = [protein]-peptidylproline (omega=0)</text>
        <dbReference type="Rhea" id="RHEA:16237"/>
        <dbReference type="Rhea" id="RHEA-COMP:10747"/>
        <dbReference type="Rhea" id="RHEA-COMP:10748"/>
        <dbReference type="ChEBI" id="CHEBI:83833"/>
        <dbReference type="ChEBI" id="CHEBI:83834"/>
        <dbReference type="EC" id="5.2.1.8"/>
    </reaction>
</comment>
<dbReference type="InterPro" id="IPR029000">
    <property type="entry name" value="Cyclophilin-like_dom_sf"/>
</dbReference>
<comment type="caution">
    <text evidence="7">The sequence shown here is derived from an EMBL/GenBank/DDBJ whole genome shotgun (WGS) entry which is preliminary data.</text>
</comment>
<dbReference type="AlphaFoldDB" id="A0AAW2Z1F8"/>
<keyword evidence="5" id="KW-0472">Membrane</keyword>
<dbReference type="GO" id="GO:0006457">
    <property type="term" value="P:protein folding"/>
    <property type="evidence" value="ECO:0007669"/>
    <property type="project" value="TreeGrafter"/>
</dbReference>
<evidence type="ECO:0000256" key="5">
    <source>
        <dbReference type="SAM" id="Phobius"/>
    </source>
</evidence>
<dbReference type="Pfam" id="PF00160">
    <property type="entry name" value="Pro_isomerase"/>
    <property type="match status" value="1"/>
</dbReference>